<keyword evidence="2" id="KW-0472">Membrane</keyword>
<dbReference type="Proteomes" id="UP000604473">
    <property type="component" value="Unassembled WGS sequence"/>
</dbReference>
<sequence>MAEVPDPAEVAARSERSARAEATPPHGVCATCRGMVLVRARYDDYWRTPLTLQDLRVTDMNGVVFDGDIRTQGLLNFGTADGEVSDTDIAALRDYLGSAEAADAQRGPLLVETIPDPAAAPQVADLERQILSDLRVFASRMETAIQPWIDDWERSGWFGALETFLGGLRDGAAAWVDGESEFWAGMWEWVSGLPDMLGEAWDDLSAGVRALWDNRHRIVELLQSLAEGAVDAFERGFAALLDALDGLPGIEELVELLRSLVIRSAEWAGAMIEVVRQTDVLRALTATALGVLVLIPPNFWAEVAGTGVGYLIPEAIIAILFLIVAAFTGGTGGAGLAARLVIFANNVGQRMRAAGQAGGAIVDMLDFLGGLVSKLTELVRKVMRNRRERATGQTDREVPIVRSVRRHDVPCFDLPRGADPAEFDRQLREQMDAINQMTADDMAYAHYVLDQARAEHARQMAAGLRPAGSSFTDILRDNGAQRSARQDYALDLENQGFDDEEISEIMSSVDATHFLDIVAGGNPSDVGIGGSAENRGIGRQWIREGRAESLGQTARGMRQDGLADRRMNVNLERCR</sequence>
<gene>
    <name evidence="4" type="ORF">JMM60_19970</name>
</gene>
<keyword evidence="5" id="KW-1185">Reference proteome</keyword>
<feature type="transmembrane region" description="Helical" evidence="2">
    <location>
        <begin position="315"/>
        <end position="342"/>
    </location>
</feature>
<keyword evidence="2" id="KW-0812">Transmembrane</keyword>
<organism evidence="4 5">
    <name type="scientific">Rhodovulum sulfidophilum</name>
    <name type="common">Rhodobacter sulfidophilus</name>
    <dbReference type="NCBI Taxonomy" id="35806"/>
    <lineage>
        <taxon>Bacteria</taxon>
        <taxon>Pseudomonadati</taxon>
        <taxon>Pseudomonadota</taxon>
        <taxon>Alphaproteobacteria</taxon>
        <taxon>Rhodobacterales</taxon>
        <taxon>Paracoccaceae</taxon>
        <taxon>Rhodovulum</taxon>
    </lineage>
</organism>
<evidence type="ECO:0000259" key="3">
    <source>
        <dbReference type="Pfam" id="PF15604"/>
    </source>
</evidence>
<dbReference type="Pfam" id="PF15604">
    <property type="entry name" value="Ntox15"/>
    <property type="match status" value="1"/>
</dbReference>
<dbReference type="RefSeq" id="WP_202250520.1">
    <property type="nucleotide sequence ID" value="NZ_JAESJJ010000042.1"/>
</dbReference>
<evidence type="ECO:0000256" key="2">
    <source>
        <dbReference type="SAM" id="Phobius"/>
    </source>
</evidence>
<keyword evidence="2" id="KW-1133">Transmembrane helix</keyword>
<dbReference type="EMBL" id="JAESJJ010000042">
    <property type="protein sequence ID" value="MBL3611022.1"/>
    <property type="molecule type" value="Genomic_DNA"/>
</dbReference>
<name>A0ABS1RYQ3_RHOSU</name>
<evidence type="ECO:0000313" key="4">
    <source>
        <dbReference type="EMBL" id="MBL3611022.1"/>
    </source>
</evidence>
<accession>A0ABS1RYQ3</accession>
<feature type="region of interest" description="Disordered" evidence="1">
    <location>
        <begin position="1"/>
        <end position="25"/>
    </location>
</feature>
<dbReference type="InterPro" id="IPR028949">
    <property type="entry name" value="Ntox15"/>
</dbReference>
<protein>
    <recommendedName>
        <fullName evidence="3">Novel toxin 15 domain-containing protein</fullName>
    </recommendedName>
</protein>
<proteinExistence type="predicted"/>
<feature type="domain" description="Novel toxin 15" evidence="3">
    <location>
        <begin position="421"/>
        <end position="572"/>
    </location>
</feature>
<comment type="caution">
    <text evidence="4">The sequence shown here is derived from an EMBL/GenBank/DDBJ whole genome shotgun (WGS) entry which is preliminary data.</text>
</comment>
<reference evidence="4 5" key="1">
    <citation type="submission" date="2021-01" db="EMBL/GenBank/DDBJ databases">
        <title>Draft genomes of Rhodovulum sulfidophilum.</title>
        <authorList>
            <person name="Guzman M.S."/>
        </authorList>
    </citation>
    <scope>NUCLEOTIDE SEQUENCE [LARGE SCALE GENOMIC DNA]</scope>
    <source>
        <strain evidence="4 5">AB35</strain>
    </source>
</reference>
<evidence type="ECO:0000313" key="5">
    <source>
        <dbReference type="Proteomes" id="UP000604473"/>
    </source>
</evidence>
<evidence type="ECO:0000256" key="1">
    <source>
        <dbReference type="SAM" id="MobiDB-lite"/>
    </source>
</evidence>